<dbReference type="EMBL" id="JAQQWE010000008">
    <property type="protein sequence ID" value="KAK7942973.1"/>
    <property type="molecule type" value="Genomic_DNA"/>
</dbReference>
<feature type="compositionally biased region" description="Basic and acidic residues" evidence="2">
    <location>
        <begin position="496"/>
        <end position="506"/>
    </location>
</feature>
<dbReference type="PANTHER" id="PTHR13056:SF0">
    <property type="entry name" value="VACUOLAR FUSION PROTEIN CCZ1 HOMOLOG-RELATED"/>
    <property type="match status" value="1"/>
</dbReference>
<feature type="compositionally biased region" description="Low complexity" evidence="2">
    <location>
        <begin position="482"/>
        <end position="491"/>
    </location>
</feature>
<dbReference type="RefSeq" id="XP_066695004.1">
    <property type="nucleotide sequence ID" value="XM_066848308.1"/>
</dbReference>
<dbReference type="InterPro" id="IPR043987">
    <property type="entry name" value="CCZ1/INTU/HSP4_longin_1"/>
</dbReference>
<dbReference type="PANTHER" id="PTHR13056">
    <property type="entry name" value="VACUOLAR FUSION PROTEIN CCZ1 HOMOLOG-RELATED"/>
    <property type="match status" value="1"/>
</dbReference>
<organism evidence="4 5">
    <name type="scientific">Apiospora aurea</name>
    <dbReference type="NCBI Taxonomy" id="335848"/>
    <lineage>
        <taxon>Eukaryota</taxon>
        <taxon>Fungi</taxon>
        <taxon>Dikarya</taxon>
        <taxon>Ascomycota</taxon>
        <taxon>Pezizomycotina</taxon>
        <taxon>Sordariomycetes</taxon>
        <taxon>Xylariomycetidae</taxon>
        <taxon>Amphisphaeriales</taxon>
        <taxon>Apiosporaceae</taxon>
        <taxon>Apiospora</taxon>
    </lineage>
</organism>
<feature type="region of interest" description="Disordered" evidence="2">
    <location>
        <begin position="269"/>
        <end position="296"/>
    </location>
</feature>
<evidence type="ECO:0000313" key="4">
    <source>
        <dbReference type="EMBL" id="KAK7942973.1"/>
    </source>
</evidence>
<dbReference type="GeneID" id="92081370"/>
<feature type="region of interest" description="Disordered" evidence="2">
    <location>
        <begin position="336"/>
        <end position="392"/>
    </location>
</feature>
<feature type="region of interest" description="Disordered" evidence="2">
    <location>
        <begin position="703"/>
        <end position="777"/>
    </location>
</feature>
<feature type="compositionally biased region" description="Polar residues" evidence="2">
    <location>
        <begin position="365"/>
        <end position="386"/>
    </location>
</feature>
<keyword evidence="5" id="KW-1185">Reference proteome</keyword>
<feature type="compositionally biased region" description="Basic and acidic residues" evidence="2">
    <location>
        <begin position="513"/>
        <end position="536"/>
    </location>
</feature>
<comment type="caution">
    <text evidence="4">The sequence shown here is derived from an EMBL/GenBank/DDBJ whole genome shotgun (WGS) entry which is preliminary data.</text>
</comment>
<feature type="compositionally biased region" description="Basic and acidic residues" evidence="2">
    <location>
        <begin position="278"/>
        <end position="288"/>
    </location>
</feature>
<proteinExistence type="inferred from homology"/>
<name>A0ABR1PZ01_9PEZI</name>
<sequence>MGTPASPPPASVVPAQLGFLAIFNPSLGTTDDTLDDQIVYYASVDAHNAAPPAVPRRRNRAARNGRPTEALSHEERNERLRQIGLAQGMVEFSRGFAGGKSLDSIETEKSRVVLHELEPGWWILASIDLTKLPLPPRLGSASQDSSENVEYSSREVKPAALLMQDLLRAHSIFLLHHAASLSALFVRTRRPRFVAMLSRYWDIYLSTWNVMLHGNPACAVYGGIKIAASGELGVGVGEEERGSGERDVLEGFVGRMEGLLDLVVSKFGDSEPETTTENNKDAKPEGSEPLKWLGLGEEPGAEDGAIFLGTGALSKNSLRDVVYWMEDIYTWGEGAYGVKQSPTSTRTRTKRTRPRAGTIDKDDTVPQSAATTGPENPQQASTPHSSEGSDAKGMDKFVSYLKMGYGTHWSLGTSNKSSTEPSEAPSANGSAAKESEPRPEVSRRNSKPVDDTAGHYLIGLQGAVDDVDSDSPESDGSEGETRTLVRTLTVEVESEMLNKSEDDMMHDLGSGDNELRLTRSGRKDSRDRESHFDSQDRNKAKKVRVVVYVSKPFIYTFLFENRTDSLAYESLYRSLHHQLAPLRKPLAVSTSYRPGKPDAGNNTPSHIFDLVWDSRALTIHSTIPCIPDPASIVRYQNGEQTQPFWSRVEAVNTHMQILNTYAATRHDHKELERTCKTNRGWWVVWTRIESKKGGSMTMDAIAEDHEPPRFLSDGTKGSTGTDQAQESGDSVAVESEHQSQMNSDLETARSISVHQHQQGQQERREKHRKHDSQSGKEIVLIRRAGEHGTNRSRSGSLGDASAWTEGASRLAQGIGVDTRKYVDELLSLGQ</sequence>
<feature type="compositionally biased region" description="Polar residues" evidence="2">
    <location>
        <begin position="715"/>
        <end position="728"/>
    </location>
</feature>
<comment type="similarity">
    <text evidence="1">Belongs to the CCZ1 family.</text>
</comment>
<evidence type="ECO:0000256" key="1">
    <source>
        <dbReference type="ARBA" id="ARBA00005352"/>
    </source>
</evidence>
<reference evidence="4 5" key="1">
    <citation type="submission" date="2023-01" db="EMBL/GenBank/DDBJ databases">
        <title>Analysis of 21 Apiospora genomes using comparative genomics revels a genus with tremendous synthesis potential of carbohydrate active enzymes and secondary metabolites.</title>
        <authorList>
            <person name="Sorensen T."/>
        </authorList>
    </citation>
    <scope>NUCLEOTIDE SEQUENCE [LARGE SCALE GENOMIC DNA]</scope>
    <source>
        <strain evidence="4 5">CBS 24483</strain>
    </source>
</reference>
<feature type="compositionally biased region" description="Basic and acidic residues" evidence="2">
    <location>
        <begin position="433"/>
        <end position="453"/>
    </location>
</feature>
<feature type="region of interest" description="Disordered" evidence="2">
    <location>
        <begin position="782"/>
        <end position="801"/>
    </location>
</feature>
<feature type="region of interest" description="Disordered" evidence="2">
    <location>
        <begin position="50"/>
        <end position="75"/>
    </location>
</feature>
<feature type="compositionally biased region" description="Polar residues" evidence="2">
    <location>
        <begin position="738"/>
        <end position="753"/>
    </location>
</feature>
<protein>
    <submittedName>
        <fullName evidence="4">Vacuolar fusion protein CCZ1-like protein</fullName>
    </submittedName>
</protein>
<feature type="domain" description="CCZ1/INTU/HSP4 first Longin" evidence="3">
    <location>
        <begin position="19"/>
        <end position="131"/>
    </location>
</feature>
<gene>
    <name evidence="4" type="ORF">PG986_012086</name>
</gene>
<feature type="region of interest" description="Disordered" evidence="2">
    <location>
        <begin position="412"/>
        <end position="536"/>
    </location>
</feature>
<dbReference type="InterPro" id="IPR013176">
    <property type="entry name" value="Ccz1"/>
</dbReference>
<accession>A0ABR1PZ01</accession>
<evidence type="ECO:0000313" key="5">
    <source>
        <dbReference type="Proteomes" id="UP001391051"/>
    </source>
</evidence>
<dbReference type="Proteomes" id="UP001391051">
    <property type="component" value="Unassembled WGS sequence"/>
</dbReference>
<evidence type="ECO:0000259" key="3">
    <source>
        <dbReference type="Pfam" id="PF19031"/>
    </source>
</evidence>
<evidence type="ECO:0000256" key="2">
    <source>
        <dbReference type="SAM" id="MobiDB-lite"/>
    </source>
</evidence>
<feature type="compositionally biased region" description="Polar residues" evidence="2">
    <location>
        <begin position="412"/>
        <end position="429"/>
    </location>
</feature>
<dbReference type="Pfam" id="PF19031">
    <property type="entry name" value="Intu_longin_1"/>
    <property type="match status" value="1"/>
</dbReference>
<feature type="compositionally biased region" description="Acidic residues" evidence="2">
    <location>
        <begin position="465"/>
        <end position="478"/>
    </location>
</feature>